<dbReference type="GO" id="GO:0005634">
    <property type="term" value="C:nucleus"/>
    <property type="evidence" value="ECO:0007669"/>
    <property type="project" value="UniProtKB-SubCell"/>
</dbReference>
<keyword evidence="4" id="KW-0804">Transcription</keyword>
<dbReference type="InterPro" id="IPR036093">
    <property type="entry name" value="NAC_dom_sf"/>
</dbReference>
<keyword evidence="5" id="KW-0539">Nucleus</keyword>
<comment type="subcellular location">
    <subcellularLocation>
        <location evidence="1">Nucleus</location>
    </subcellularLocation>
</comment>
<reference evidence="7" key="1">
    <citation type="submission" date="2020-08" db="EMBL/GenBank/DDBJ databases">
        <title>Plant Genome Project.</title>
        <authorList>
            <person name="Zhang R.-G."/>
        </authorList>
    </citation>
    <scope>NUCLEOTIDE SEQUENCE</scope>
    <source>
        <strain evidence="7">WSP0</strain>
        <tissue evidence="7">Leaf</tissue>
    </source>
</reference>
<keyword evidence="2" id="KW-0805">Transcription regulation</keyword>
<dbReference type="GO" id="GO:0003677">
    <property type="term" value="F:DNA binding"/>
    <property type="evidence" value="ECO:0007669"/>
    <property type="project" value="UniProtKB-KW"/>
</dbReference>
<dbReference type="PROSITE" id="PS51005">
    <property type="entry name" value="NAC"/>
    <property type="match status" value="1"/>
</dbReference>
<keyword evidence="3" id="KW-0238">DNA-binding</keyword>
<accession>A0AAV6J3F9</accession>
<evidence type="ECO:0000256" key="5">
    <source>
        <dbReference type="ARBA" id="ARBA00023242"/>
    </source>
</evidence>
<dbReference type="EMBL" id="JACTNZ010000008">
    <property type="protein sequence ID" value="KAG5534089.1"/>
    <property type="molecule type" value="Genomic_DNA"/>
</dbReference>
<proteinExistence type="predicted"/>
<feature type="domain" description="NAC" evidence="6">
    <location>
        <begin position="107"/>
        <end position="257"/>
    </location>
</feature>
<evidence type="ECO:0000256" key="4">
    <source>
        <dbReference type="ARBA" id="ARBA00023163"/>
    </source>
</evidence>
<sequence>MEIINRDIVELKEVIEGKEYPVKGVVRSKKRRVCVAHQMSCDPSKKSRCSLQCAFCFMSRDREDTTVKYCSDALVGCEFTRQVFIVLGFSEVTRLLEVLLMMARTSLPPGFRFHPTDVELVMYHLKRKVTGKNVTFEVISELNIYKYSPWDLPDKSHLRSKDLEWFFFCPKETKYANGARMNRATDCGYWKSTGKDRQVSYDGRIVGMVKTLVFHTGHPPKGDRTDWVMHEYRMLDEKLTDGGVVQDAYVLCKVFKKSGPGPKNGAQYGAPFNEDDYDDDGEICGESSVAQPPPELLFNNSVFHPGSTSSGPLCSSVIFPGSTSSGLLSDSAFVPGSTSSGPLSDPGLSKAMICADEVPPPISDNSENIISMLDMFIPASPGLPCENVNNEVETFGHVKQNEGLACSDGNDIFSGLDDLNTSCAELGGGGSSLSGLQTTGLGLTPMLAGNDLFFELNDLKDPLCITADDMGSQHSLIDAQWAAFFQQNSALYQSPLLPEELMEE</sequence>
<dbReference type="Pfam" id="PF02365">
    <property type="entry name" value="NAM"/>
    <property type="match status" value="1"/>
</dbReference>
<name>A0AAV6J3F9_9ERIC</name>
<dbReference type="Gene3D" id="2.170.150.80">
    <property type="entry name" value="NAC domain"/>
    <property type="match status" value="1"/>
</dbReference>
<keyword evidence="8" id="KW-1185">Reference proteome</keyword>
<dbReference type="GO" id="GO:0006355">
    <property type="term" value="P:regulation of DNA-templated transcription"/>
    <property type="evidence" value="ECO:0007669"/>
    <property type="project" value="InterPro"/>
</dbReference>
<evidence type="ECO:0000313" key="8">
    <source>
        <dbReference type="Proteomes" id="UP000823749"/>
    </source>
</evidence>
<gene>
    <name evidence="7" type="ORF">RHGRI_022280</name>
</gene>
<dbReference type="Proteomes" id="UP000823749">
    <property type="component" value="Chromosome 8"/>
</dbReference>
<evidence type="ECO:0000259" key="6">
    <source>
        <dbReference type="PROSITE" id="PS51005"/>
    </source>
</evidence>
<dbReference type="InterPro" id="IPR003441">
    <property type="entry name" value="NAC-dom"/>
</dbReference>
<dbReference type="PANTHER" id="PTHR31744:SF210">
    <property type="entry name" value="NAC DOMAIN-CONTAINING PROTEIN 86-LIKE"/>
    <property type="match status" value="1"/>
</dbReference>
<comment type="caution">
    <text evidence="7">The sequence shown here is derived from an EMBL/GenBank/DDBJ whole genome shotgun (WGS) entry which is preliminary data.</text>
</comment>
<evidence type="ECO:0000256" key="1">
    <source>
        <dbReference type="ARBA" id="ARBA00004123"/>
    </source>
</evidence>
<dbReference type="FunFam" id="2.170.150.80:FF:000002">
    <property type="entry name" value="Nac domain-containing protein 86"/>
    <property type="match status" value="1"/>
</dbReference>
<dbReference type="PANTHER" id="PTHR31744">
    <property type="entry name" value="PROTEIN CUP-SHAPED COTYLEDON 2-RELATED"/>
    <property type="match status" value="1"/>
</dbReference>
<evidence type="ECO:0000256" key="3">
    <source>
        <dbReference type="ARBA" id="ARBA00023125"/>
    </source>
</evidence>
<protein>
    <recommendedName>
        <fullName evidence="6">NAC domain-containing protein</fullName>
    </recommendedName>
</protein>
<evidence type="ECO:0000256" key="2">
    <source>
        <dbReference type="ARBA" id="ARBA00023015"/>
    </source>
</evidence>
<organism evidence="7 8">
    <name type="scientific">Rhododendron griersonianum</name>
    <dbReference type="NCBI Taxonomy" id="479676"/>
    <lineage>
        <taxon>Eukaryota</taxon>
        <taxon>Viridiplantae</taxon>
        <taxon>Streptophyta</taxon>
        <taxon>Embryophyta</taxon>
        <taxon>Tracheophyta</taxon>
        <taxon>Spermatophyta</taxon>
        <taxon>Magnoliopsida</taxon>
        <taxon>eudicotyledons</taxon>
        <taxon>Gunneridae</taxon>
        <taxon>Pentapetalae</taxon>
        <taxon>asterids</taxon>
        <taxon>Ericales</taxon>
        <taxon>Ericaceae</taxon>
        <taxon>Ericoideae</taxon>
        <taxon>Rhodoreae</taxon>
        <taxon>Rhododendron</taxon>
    </lineage>
</organism>
<evidence type="ECO:0000313" key="7">
    <source>
        <dbReference type="EMBL" id="KAG5534089.1"/>
    </source>
</evidence>
<dbReference type="AlphaFoldDB" id="A0AAV6J3F9"/>
<dbReference type="SUPFAM" id="SSF101941">
    <property type="entry name" value="NAC domain"/>
    <property type="match status" value="1"/>
</dbReference>